<dbReference type="Pfam" id="PF13508">
    <property type="entry name" value="Acetyltransf_7"/>
    <property type="match status" value="1"/>
</dbReference>
<dbReference type="PROSITE" id="PS51186">
    <property type="entry name" value="GNAT"/>
    <property type="match status" value="1"/>
</dbReference>
<evidence type="ECO:0000313" key="4">
    <source>
        <dbReference type="EMBL" id="NJP66903.1"/>
    </source>
</evidence>
<feature type="domain" description="N-acetyltransferase" evidence="3">
    <location>
        <begin position="1"/>
        <end position="166"/>
    </location>
</feature>
<dbReference type="CDD" id="cd04301">
    <property type="entry name" value="NAT_SF"/>
    <property type="match status" value="1"/>
</dbReference>
<dbReference type="InterPro" id="IPR050832">
    <property type="entry name" value="Bact_Acetyltransf"/>
</dbReference>
<dbReference type="Proteomes" id="UP000746503">
    <property type="component" value="Unassembled WGS sequence"/>
</dbReference>
<dbReference type="EMBL" id="JAAVJB010000075">
    <property type="protein sequence ID" value="NJP66903.1"/>
    <property type="molecule type" value="Genomic_DNA"/>
</dbReference>
<dbReference type="SUPFAM" id="SSF55729">
    <property type="entry name" value="Acyl-CoA N-acyltransferases (Nat)"/>
    <property type="match status" value="1"/>
</dbReference>
<evidence type="ECO:0000259" key="3">
    <source>
        <dbReference type="PROSITE" id="PS51186"/>
    </source>
</evidence>
<dbReference type="Gene3D" id="3.40.630.30">
    <property type="match status" value="1"/>
</dbReference>
<sequence>MDPGEFRQRVPDLSLLLADSVAGGASVGFLAPFDATAAARWWRRQAAEVDSGAQSVWVGQDDRGVVGAVVLHREAKPNAAHRGEIRKLLVHRDARGEGIGRELLTAARHHAAATGLSLLLLDTATGSPAERLYRSDGWTPYGVVPDFARDPGGALDDCTFFYRRLP</sequence>
<dbReference type="PANTHER" id="PTHR43877:SF2">
    <property type="entry name" value="AMINOALKYLPHOSPHONATE N-ACETYLTRANSFERASE-RELATED"/>
    <property type="match status" value="1"/>
</dbReference>
<organism evidence="4 5">
    <name type="scientific">Streptomyces spiramenti</name>
    <dbReference type="NCBI Taxonomy" id="2720606"/>
    <lineage>
        <taxon>Bacteria</taxon>
        <taxon>Bacillati</taxon>
        <taxon>Actinomycetota</taxon>
        <taxon>Actinomycetes</taxon>
        <taxon>Kitasatosporales</taxon>
        <taxon>Streptomycetaceae</taxon>
        <taxon>Streptomyces</taxon>
    </lineage>
</organism>
<comment type="caution">
    <text evidence="4">The sequence shown here is derived from an EMBL/GenBank/DDBJ whole genome shotgun (WGS) entry which is preliminary data.</text>
</comment>
<accession>A0ABX1AQD2</accession>
<keyword evidence="5" id="KW-1185">Reference proteome</keyword>
<evidence type="ECO:0000256" key="1">
    <source>
        <dbReference type="ARBA" id="ARBA00022679"/>
    </source>
</evidence>
<dbReference type="InterPro" id="IPR016181">
    <property type="entry name" value="Acyl_CoA_acyltransferase"/>
</dbReference>
<dbReference type="PANTHER" id="PTHR43877">
    <property type="entry name" value="AMINOALKYLPHOSPHONATE N-ACETYLTRANSFERASE-RELATED-RELATED"/>
    <property type="match status" value="1"/>
</dbReference>
<evidence type="ECO:0000256" key="2">
    <source>
        <dbReference type="ARBA" id="ARBA00023315"/>
    </source>
</evidence>
<protein>
    <submittedName>
        <fullName evidence="4">GNAT family N-acetyltransferase</fullName>
    </submittedName>
</protein>
<keyword evidence="1" id="KW-0808">Transferase</keyword>
<keyword evidence="2" id="KW-0012">Acyltransferase</keyword>
<name>A0ABX1AQD2_9ACTN</name>
<gene>
    <name evidence="4" type="ORF">HCJ92_11530</name>
</gene>
<evidence type="ECO:0000313" key="5">
    <source>
        <dbReference type="Proteomes" id="UP000746503"/>
    </source>
</evidence>
<proteinExistence type="predicted"/>
<reference evidence="4 5" key="1">
    <citation type="submission" date="2020-03" db="EMBL/GenBank/DDBJ databases">
        <title>Draft genome of Streptomyces sp. ventii, isolated from the Axial Seamount in the Pacific Ocean, and resequencing of the two type strains Streptomyces lonarensis strain NCL 716 and Streptomyces bohaiensis strain 11A07.</title>
        <authorList>
            <person name="Loughran R.M."/>
            <person name="Pfannmuller K.M."/>
            <person name="Wasson B.J."/>
            <person name="Deadmond M.C."/>
            <person name="Paddock B.E."/>
            <person name="Koyack M.J."/>
            <person name="Gallegos D.A."/>
            <person name="Mitchell E.A."/>
            <person name="Ushijima B."/>
            <person name="Saw J.H."/>
            <person name="Mcphail K.L."/>
            <person name="Videau P."/>
        </authorList>
    </citation>
    <scope>NUCLEOTIDE SEQUENCE [LARGE SCALE GENOMIC DNA]</scope>
    <source>
        <strain evidence="5">5675061</strain>
    </source>
</reference>
<dbReference type="InterPro" id="IPR000182">
    <property type="entry name" value="GNAT_dom"/>
</dbReference>